<comment type="caution">
    <text evidence="3">The sequence shown here is derived from an EMBL/GenBank/DDBJ whole genome shotgun (WGS) entry which is preliminary data.</text>
</comment>
<evidence type="ECO:0000259" key="2">
    <source>
        <dbReference type="Pfam" id="PF07510"/>
    </source>
</evidence>
<keyword evidence="4" id="KW-1185">Reference proteome</keyword>
<evidence type="ECO:0000256" key="1">
    <source>
        <dbReference type="SAM" id="SignalP"/>
    </source>
</evidence>
<dbReference type="Proteomes" id="UP001206483">
    <property type="component" value="Unassembled WGS sequence"/>
</dbReference>
<dbReference type="EMBL" id="JAMZDX010000002">
    <property type="protein sequence ID" value="MCP2309290.1"/>
    <property type="molecule type" value="Genomic_DNA"/>
</dbReference>
<gene>
    <name evidence="3" type="ORF">FHR36_002414</name>
</gene>
<dbReference type="PANTHER" id="PTHR24094:SF15">
    <property type="entry name" value="AMP-DEPENDENT SYNTHETASE_LIGASE DOMAIN-CONTAINING PROTEIN-RELATED"/>
    <property type="match status" value="1"/>
</dbReference>
<evidence type="ECO:0000313" key="4">
    <source>
        <dbReference type="Proteomes" id="UP001206483"/>
    </source>
</evidence>
<proteinExistence type="predicted"/>
<dbReference type="PANTHER" id="PTHR24094">
    <property type="entry name" value="SECRETED PROTEIN"/>
    <property type="match status" value="1"/>
</dbReference>
<dbReference type="InterPro" id="IPR011089">
    <property type="entry name" value="GmrSD_C"/>
</dbReference>
<feature type="chain" id="PRO_5045287480" description="GmrSD restriction endonucleases C-terminal domain-containing protein" evidence="1">
    <location>
        <begin position="26"/>
        <end position="230"/>
    </location>
</feature>
<organism evidence="3 4">
    <name type="scientific">Kitasatospora paracochleata</name>
    <dbReference type="NCBI Taxonomy" id="58354"/>
    <lineage>
        <taxon>Bacteria</taxon>
        <taxon>Bacillati</taxon>
        <taxon>Actinomycetota</taxon>
        <taxon>Actinomycetes</taxon>
        <taxon>Kitasatosporales</taxon>
        <taxon>Streptomycetaceae</taxon>
        <taxon>Kitasatospora</taxon>
    </lineage>
</organism>
<dbReference type="Pfam" id="PF07510">
    <property type="entry name" value="GmrSD_C"/>
    <property type="match status" value="1"/>
</dbReference>
<accession>A0ABT1IVX2</accession>
<evidence type="ECO:0000313" key="3">
    <source>
        <dbReference type="EMBL" id="MCP2309290.1"/>
    </source>
</evidence>
<dbReference type="RefSeq" id="WP_253796289.1">
    <property type="nucleotide sequence ID" value="NZ_BAAAUB010000042.1"/>
</dbReference>
<protein>
    <recommendedName>
        <fullName evidence="2">GmrSD restriction endonucleases C-terminal domain-containing protein</fullName>
    </recommendedName>
</protein>
<reference evidence="3 4" key="1">
    <citation type="submission" date="2022-06" db="EMBL/GenBank/DDBJ databases">
        <title>Sequencing the genomes of 1000 actinobacteria strains.</title>
        <authorList>
            <person name="Klenk H.-P."/>
        </authorList>
    </citation>
    <scope>NUCLEOTIDE SEQUENCE [LARGE SCALE GENOMIC DNA]</scope>
    <source>
        <strain evidence="3 4">DSM 41656</strain>
    </source>
</reference>
<feature type="signal peptide" evidence="1">
    <location>
        <begin position="1"/>
        <end position="25"/>
    </location>
</feature>
<sequence>MRIRPFLSVAVAAAAAMVLAVPAGAAAPATPFSGHRAAGEVVATTLYDAIDALPVADEDRTGYVRTAFRHWIDADRDGCDTRKEVLIAEAVEAPEVGPKCPLTGGVWLSPYDDLVLEDARLLDVDHVVPLAEAWDSGASNWSAKEREAYANDLDEPRALIAVSARSNRAKADKDVADWLPPATGYRCTYLTDWTAVKTRWGLAVDQREADTLHQLAADCPNEPLTVALAR</sequence>
<name>A0ABT1IVX2_9ACTN</name>
<keyword evidence="1" id="KW-0732">Signal</keyword>
<feature type="domain" description="GmrSD restriction endonucleases C-terminal" evidence="2">
    <location>
        <begin position="120"/>
        <end position="214"/>
    </location>
</feature>